<protein>
    <submittedName>
        <fullName evidence="2">Uncharacterized protein</fullName>
    </submittedName>
</protein>
<reference evidence="2" key="2">
    <citation type="submission" date="2020-05" db="UniProtKB">
        <authorList>
            <consortium name="EnsemblMetazoa"/>
        </authorList>
    </citation>
    <scope>IDENTIFICATION</scope>
    <source>
        <strain evidence="2">A-37</strain>
    </source>
</reference>
<sequence>MSNNSILSHNTDSDHEEHESDANSSPEKKLQLLMKEHVGWPSVGALSSAPDTAEFSDACCINIDSNLSADVGHPKSLPSFYIERLLGFGTERSTPTDDGCHSKEQDPLMETLLNVSKLSTSEKSTPASLCSTPPSGSAISIASEREWCGAGSTSLAALSPIRSPPVEQPGPGSGQATEIQPSYNRSCLASIVYNQADQQSMPVGGGRKVNAVYIAWPEGRTVEVNLNRFQRKMLTHGTHNLATYGKWPPEPDTPHLLPDRTSHKPNLAKLGISSDPYFHLQGKTCHPAVSLKILDKHFF</sequence>
<keyword evidence="3" id="KW-1185">Reference proteome</keyword>
<proteinExistence type="predicted"/>
<organism evidence="2 3">
    <name type="scientific">Anopheles culicifacies</name>
    <dbReference type="NCBI Taxonomy" id="139723"/>
    <lineage>
        <taxon>Eukaryota</taxon>
        <taxon>Metazoa</taxon>
        <taxon>Ecdysozoa</taxon>
        <taxon>Arthropoda</taxon>
        <taxon>Hexapoda</taxon>
        <taxon>Insecta</taxon>
        <taxon>Pterygota</taxon>
        <taxon>Neoptera</taxon>
        <taxon>Endopterygota</taxon>
        <taxon>Diptera</taxon>
        <taxon>Nematocera</taxon>
        <taxon>Culicoidea</taxon>
        <taxon>Culicidae</taxon>
        <taxon>Anophelinae</taxon>
        <taxon>Anopheles</taxon>
        <taxon>culicifacies species complex</taxon>
    </lineage>
</organism>
<evidence type="ECO:0000313" key="3">
    <source>
        <dbReference type="Proteomes" id="UP000075883"/>
    </source>
</evidence>
<dbReference type="Proteomes" id="UP000075883">
    <property type="component" value="Unassembled WGS sequence"/>
</dbReference>
<dbReference type="AlphaFoldDB" id="A0A182MMA0"/>
<evidence type="ECO:0000256" key="1">
    <source>
        <dbReference type="SAM" id="MobiDB-lite"/>
    </source>
</evidence>
<dbReference type="EMBL" id="AXCM01003334">
    <property type="status" value="NOT_ANNOTATED_CDS"/>
    <property type="molecule type" value="Genomic_DNA"/>
</dbReference>
<dbReference type="EnsemblMetazoa" id="ACUA021688-RA">
    <property type="protein sequence ID" value="ACUA021688-PA"/>
    <property type="gene ID" value="ACUA021688"/>
</dbReference>
<feature type="compositionally biased region" description="Polar residues" evidence="1">
    <location>
        <begin position="1"/>
        <end position="10"/>
    </location>
</feature>
<evidence type="ECO:0000313" key="2">
    <source>
        <dbReference type="EnsemblMetazoa" id="ACUA021688-PA"/>
    </source>
</evidence>
<dbReference type="VEuPathDB" id="VectorBase:ACUA021688"/>
<reference evidence="3" key="1">
    <citation type="submission" date="2013-09" db="EMBL/GenBank/DDBJ databases">
        <title>The Genome Sequence of Anopheles culicifacies species A.</title>
        <authorList>
            <consortium name="The Broad Institute Genomics Platform"/>
            <person name="Neafsey D.E."/>
            <person name="Besansky N."/>
            <person name="Howell P."/>
            <person name="Walton C."/>
            <person name="Young S.K."/>
            <person name="Zeng Q."/>
            <person name="Gargeya S."/>
            <person name="Fitzgerald M."/>
            <person name="Haas B."/>
            <person name="Abouelleil A."/>
            <person name="Allen A.W."/>
            <person name="Alvarado L."/>
            <person name="Arachchi H.M."/>
            <person name="Berlin A.M."/>
            <person name="Chapman S.B."/>
            <person name="Gainer-Dewar J."/>
            <person name="Goldberg J."/>
            <person name="Griggs A."/>
            <person name="Gujja S."/>
            <person name="Hansen M."/>
            <person name="Howarth C."/>
            <person name="Imamovic A."/>
            <person name="Ireland A."/>
            <person name="Larimer J."/>
            <person name="McCowan C."/>
            <person name="Murphy C."/>
            <person name="Pearson M."/>
            <person name="Poon T.W."/>
            <person name="Priest M."/>
            <person name="Roberts A."/>
            <person name="Saif S."/>
            <person name="Shea T."/>
            <person name="Sisk P."/>
            <person name="Sykes S."/>
            <person name="Wortman J."/>
            <person name="Nusbaum C."/>
            <person name="Birren B."/>
        </authorList>
    </citation>
    <scope>NUCLEOTIDE SEQUENCE [LARGE SCALE GENOMIC DNA]</scope>
    <source>
        <strain evidence="3">A-37</strain>
    </source>
</reference>
<accession>A0A182MMA0</accession>
<feature type="region of interest" description="Disordered" evidence="1">
    <location>
        <begin position="1"/>
        <end position="32"/>
    </location>
</feature>
<name>A0A182MMA0_9DIPT</name>
<feature type="compositionally biased region" description="Basic and acidic residues" evidence="1">
    <location>
        <begin position="11"/>
        <end position="32"/>
    </location>
</feature>